<name>A0A4W5LRY4_9TELE</name>
<keyword evidence="2" id="KW-1185">Reference proteome</keyword>
<dbReference type="GO" id="GO:0005856">
    <property type="term" value="C:cytoskeleton"/>
    <property type="evidence" value="ECO:0007669"/>
    <property type="project" value="UniProtKB-SubCell"/>
</dbReference>
<dbReference type="PANTHER" id="PTHR15735:SF17">
    <property type="entry name" value="CDC42-INTERACTING PROTEIN 4"/>
    <property type="match status" value="1"/>
</dbReference>
<dbReference type="PANTHER" id="PTHR15735">
    <property type="entry name" value="FCH AND DOUBLE SH3 DOMAINS PROTEIN"/>
    <property type="match status" value="1"/>
</dbReference>
<reference evidence="1" key="3">
    <citation type="submission" date="2025-09" db="UniProtKB">
        <authorList>
            <consortium name="Ensembl"/>
        </authorList>
    </citation>
    <scope>IDENTIFICATION</scope>
</reference>
<dbReference type="Ensembl" id="ENSHHUT00000029643.1">
    <property type="protein sequence ID" value="ENSHHUP00000028474.1"/>
    <property type="gene ID" value="ENSHHUG00000018142.1"/>
</dbReference>
<dbReference type="InterPro" id="IPR027267">
    <property type="entry name" value="AH/BAR_dom_sf"/>
</dbReference>
<dbReference type="SUPFAM" id="SSF103657">
    <property type="entry name" value="BAR/IMD domain-like"/>
    <property type="match status" value="1"/>
</dbReference>
<protein>
    <submittedName>
        <fullName evidence="1">Uncharacterized protein</fullName>
    </submittedName>
</protein>
<evidence type="ECO:0000313" key="1">
    <source>
        <dbReference type="Ensembl" id="ENSHHUP00000028474.1"/>
    </source>
</evidence>
<reference evidence="1" key="2">
    <citation type="submission" date="2025-08" db="UniProtKB">
        <authorList>
            <consortium name="Ensembl"/>
        </authorList>
    </citation>
    <scope>IDENTIFICATION</scope>
</reference>
<sequence length="168" mass="19524">MDERRIKCLAEGYSQFADVEKKVLPIISKCLDGISMAGRNTNGKQDSLRFIEQHKSGFERPAEVDFEDYSQGIKPASSDANLNQPKIRTKLWPFSHKKTKVCTLHTTPYTLTYIRLNHPKIRTKLWPFSHKNKVYTSTLCPAHYTLHQQQSTFFGPTKVFILTKWEYN</sequence>
<dbReference type="AlphaFoldDB" id="A0A4W5LRY4"/>
<organism evidence="1 2">
    <name type="scientific">Hucho hucho</name>
    <name type="common">huchen</name>
    <dbReference type="NCBI Taxonomy" id="62062"/>
    <lineage>
        <taxon>Eukaryota</taxon>
        <taxon>Metazoa</taxon>
        <taxon>Chordata</taxon>
        <taxon>Craniata</taxon>
        <taxon>Vertebrata</taxon>
        <taxon>Euteleostomi</taxon>
        <taxon>Actinopterygii</taxon>
        <taxon>Neopterygii</taxon>
        <taxon>Teleostei</taxon>
        <taxon>Protacanthopterygii</taxon>
        <taxon>Salmoniformes</taxon>
        <taxon>Salmonidae</taxon>
        <taxon>Salmoninae</taxon>
        <taxon>Hucho</taxon>
    </lineage>
</organism>
<accession>A0A4W5LRY4</accession>
<proteinExistence type="predicted"/>
<dbReference type="STRING" id="62062.ENSHHUP00000028474"/>
<dbReference type="Gene3D" id="1.20.1270.60">
    <property type="entry name" value="Arfaptin homology (AH) domain/BAR domain"/>
    <property type="match status" value="1"/>
</dbReference>
<reference evidence="2" key="1">
    <citation type="submission" date="2018-06" db="EMBL/GenBank/DDBJ databases">
        <title>Genome assembly of Danube salmon.</title>
        <authorList>
            <person name="Macqueen D.J."/>
            <person name="Gundappa M.K."/>
        </authorList>
    </citation>
    <scope>NUCLEOTIDE SEQUENCE [LARGE SCALE GENOMIC DNA]</scope>
</reference>
<dbReference type="GeneTree" id="ENSGT00970000197252"/>
<dbReference type="Proteomes" id="UP000314982">
    <property type="component" value="Unassembled WGS sequence"/>
</dbReference>
<evidence type="ECO:0000313" key="2">
    <source>
        <dbReference type="Proteomes" id="UP000314982"/>
    </source>
</evidence>